<evidence type="ECO:0000256" key="13">
    <source>
        <dbReference type="ARBA" id="ARBA00022840"/>
    </source>
</evidence>
<evidence type="ECO:0000256" key="3">
    <source>
        <dbReference type="ARBA" id="ARBA00012438"/>
    </source>
</evidence>
<dbReference type="Proteomes" id="UP000287865">
    <property type="component" value="Unassembled WGS sequence"/>
</dbReference>
<dbReference type="EMBL" id="PIPK01000010">
    <property type="protein sequence ID" value="RUO22716.1"/>
    <property type="molecule type" value="Genomic_DNA"/>
</dbReference>
<dbReference type="AlphaFoldDB" id="A0A327WVB6"/>
<dbReference type="InterPro" id="IPR036097">
    <property type="entry name" value="HisK_dim/P_sf"/>
</dbReference>
<dbReference type="InterPro" id="IPR021766">
    <property type="entry name" value="PhoR_N"/>
</dbReference>
<dbReference type="GO" id="GO:0004721">
    <property type="term" value="F:phosphoprotein phosphatase activity"/>
    <property type="evidence" value="ECO:0007669"/>
    <property type="project" value="InterPro"/>
</dbReference>
<keyword evidence="5" id="KW-0813">Transport</keyword>
<keyword evidence="14 18" id="KW-1133">Transmembrane helix</keyword>
<keyword evidence="15" id="KW-0902">Two-component regulatory system</keyword>
<evidence type="ECO:0000256" key="15">
    <source>
        <dbReference type="ARBA" id="ARBA00023012"/>
    </source>
</evidence>
<dbReference type="InterPro" id="IPR005467">
    <property type="entry name" value="His_kinase_dom"/>
</dbReference>
<dbReference type="GO" id="GO:0000155">
    <property type="term" value="F:phosphorelay sensor kinase activity"/>
    <property type="evidence" value="ECO:0007669"/>
    <property type="project" value="InterPro"/>
</dbReference>
<evidence type="ECO:0000256" key="16">
    <source>
        <dbReference type="ARBA" id="ARBA00023136"/>
    </source>
</evidence>
<organism evidence="20 22">
    <name type="scientific">Aliidiomarina maris</name>
    <dbReference type="NCBI Taxonomy" id="531312"/>
    <lineage>
        <taxon>Bacteria</taxon>
        <taxon>Pseudomonadati</taxon>
        <taxon>Pseudomonadota</taxon>
        <taxon>Gammaproteobacteria</taxon>
        <taxon>Alteromonadales</taxon>
        <taxon>Idiomarinaceae</taxon>
        <taxon>Aliidiomarina</taxon>
    </lineage>
</organism>
<dbReference type="FunFam" id="3.30.565.10:FF:000032">
    <property type="entry name" value="Phosphate regulon sensor histidine kinase PhoR"/>
    <property type="match status" value="1"/>
</dbReference>
<dbReference type="PANTHER" id="PTHR45453">
    <property type="entry name" value="PHOSPHATE REGULON SENSOR PROTEIN PHOR"/>
    <property type="match status" value="1"/>
</dbReference>
<dbReference type="SUPFAM" id="SSF47384">
    <property type="entry name" value="Homodimeric domain of signal transducing histidine kinase"/>
    <property type="match status" value="1"/>
</dbReference>
<dbReference type="Pfam" id="PF02518">
    <property type="entry name" value="HATPase_c"/>
    <property type="match status" value="1"/>
</dbReference>
<accession>A0A327WVB6</accession>
<dbReference type="EMBL" id="QLMD01000010">
    <property type="protein sequence ID" value="RAJ95395.1"/>
    <property type="molecule type" value="Genomic_DNA"/>
</dbReference>
<evidence type="ECO:0000313" key="22">
    <source>
        <dbReference type="Proteomes" id="UP000249203"/>
    </source>
</evidence>
<dbReference type="Gene3D" id="3.30.565.10">
    <property type="entry name" value="Histidine kinase-like ATPase, C-terminal domain"/>
    <property type="match status" value="1"/>
</dbReference>
<keyword evidence="13" id="KW-0067">ATP-binding</keyword>
<evidence type="ECO:0000256" key="9">
    <source>
        <dbReference type="ARBA" id="ARBA00022679"/>
    </source>
</evidence>
<protein>
    <recommendedName>
        <fullName evidence="4">Phosphate regulon sensor protein PhoR</fullName>
        <ecNumber evidence="3">2.7.13.3</ecNumber>
    </recommendedName>
</protein>
<dbReference type="InterPro" id="IPR035965">
    <property type="entry name" value="PAS-like_dom_sf"/>
</dbReference>
<dbReference type="EC" id="2.7.13.3" evidence="3"/>
<reference evidence="20 22" key="2">
    <citation type="submission" date="2018-06" db="EMBL/GenBank/DDBJ databases">
        <title>Genomic Encyclopedia of Type Strains, Phase III (KMG-III): the genomes of soil and plant-associated and newly described type strains.</title>
        <authorList>
            <person name="Whitman W."/>
        </authorList>
    </citation>
    <scope>NUCLEOTIDE SEQUENCE [LARGE SCALE GENOMIC DNA]</scope>
    <source>
        <strain evidence="20 22">CGMCC 1.15366</strain>
    </source>
</reference>
<comment type="caution">
    <text evidence="20">The sequence shown here is derived from an EMBL/GenBank/DDBJ whole genome shotgun (WGS) entry which is preliminary data.</text>
</comment>
<dbReference type="InterPro" id="IPR003661">
    <property type="entry name" value="HisK_dim/P_dom"/>
</dbReference>
<evidence type="ECO:0000313" key="23">
    <source>
        <dbReference type="Proteomes" id="UP000287865"/>
    </source>
</evidence>
<dbReference type="FunFam" id="1.10.287.130:FF:000001">
    <property type="entry name" value="Two-component sensor histidine kinase"/>
    <property type="match status" value="1"/>
</dbReference>
<dbReference type="Pfam" id="PF00512">
    <property type="entry name" value="HisKA"/>
    <property type="match status" value="1"/>
</dbReference>
<comment type="function">
    <text evidence="17">Member of the two-component regulatory system PhoR/PhoB involved in the phosphate regulon genes expression. PhoR may function as a membrane-associated protein kinase that phosphorylates PhoB in response to environmental signals.</text>
</comment>
<dbReference type="GO" id="GO:0005524">
    <property type="term" value="F:ATP binding"/>
    <property type="evidence" value="ECO:0007669"/>
    <property type="project" value="UniProtKB-KW"/>
</dbReference>
<gene>
    <name evidence="21" type="primary">phoR</name>
    <name evidence="20" type="ORF">B0I24_11078</name>
    <name evidence="21" type="ORF">CWE07_10640</name>
</gene>
<keyword evidence="12 20" id="KW-0418">Kinase</keyword>
<keyword evidence="10 18" id="KW-0812">Transmembrane</keyword>
<name>A0A327WVB6_9GAMM</name>
<evidence type="ECO:0000256" key="8">
    <source>
        <dbReference type="ARBA" id="ARBA00022592"/>
    </source>
</evidence>
<dbReference type="PROSITE" id="PS50109">
    <property type="entry name" value="HIS_KIN"/>
    <property type="match status" value="1"/>
</dbReference>
<dbReference type="PRINTS" id="PR00344">
    <property type="entry name" value="BCTRLSENSOR"/>
</dbReference>
<evidence type="ECO:0000256" key="4">
    <source>
        <dbReference type="ARBA" id="ARBA00019665"/>
    </source>
</evidence>
<comment type="subcellular location">
    <subcellularLocation>
        <location evidence="2">Cell membrane</location>
    </subcellularLocation>
</comment>
<keyword evidence="11" id="KW-0547">Nucleotide-binding</keyword>
<reference evidence="21 23" key="1">
    <citation type="journal article" date="2018" name="Front. Microbiol.">
        <title>Genome-Based Analysis Reveals the Taxonomy and Diversity of the Family Idiomarinaceae.</title>
        <authorList>
            <person name="Liu Y."/>
            <person name="Lai Q."/>
            <person name="Shao Z."/>
        </authorList>
    </citation>
    <scope>NUCLEOTIDE SEQUENCE [LARGE SCALE GENOMIC DNA]</scope>
    <source>
        <strain evidence="21 23">CF12-14</strain>
    </source>
</reference>
<evidence type="ECO:0000256" key="1">
    <source>
        <dbReference type="ARBA" id="ARBA00000085"/>
    </source>
</evidence>
<feature type="transmembrane region" description="Helical" evidence="18">
    <location>
        <begin position="7"/>
        <end position="24"/>
    </location>
</feature>
<dbReference type="RefSeq" id="WP_111569908.1">
    <property type="nucleotide sequence ID" value="NZ_PIPK01000010.1"/>
</dbReference>
<dbReference type="GO" id="GO:0016036">
    <property type="term" value="P:cellular response to phosphate starvation"/>
    <property type="evidence" value="ECO:0007669"/>
    <property type="project" value="TreeGrafter"/>
</dbReference>
<evidence type="ECO:0000259" key="19">
    <source>
        <dbReference type="PROSITE" id="PS50109"/>
    </source>
</evidence>
<evidence type="ECO:0000256" key="18">
    <source>
        <dbReference type="SAM" id="Phobius"/>
    </source>
</evidence>
<dbReference type="CDD" id="cd00082">
    <property type="entry name" value="HisKA"/>
    <property type="match status" value="1"/>
</dbReference>
<dbReference type="SMART" id="SM00388">
    <property type="entry name" value="HisKA"/>
    <property type="match status" value="1"/>
</dbReference>
<evidence type="ECO:0000256" key="14">
    <source>
        <dbReference type="ARBA" id="ARBA00022989"/>
    </source>
</evidence>
<evidence type="ECO:0000256" key="5">
    <source>
        <dbReference type="ARBA" id="ARBA00022448"/>
    </source>
</evidence>
<evidence type="ECO:0000256" key="11">
    <source>
        <dbReference type="ARBA" id="ARBA00022741"/>
    </source>
</evidence>
<dbReference type="InterPro" id="IPR036890">
    <property type="entry name" value="HATPase_C_sf"/>
</dbReference>
<dbReference type="NCBIfam" id="NF008235">
    <property type="entry name" value="PRK11006.1"/>
    <property type="match status" value="1"/>
</dbReference>
<keyword evidence="7" id="KW-0597">Phosphoprotein</keyword>
<dbReference type="SUPFAM" id="SSF55874">
    <property type="entry name" value="ATPase domain of HSP90 chaperone/DNA topoisomerase II/histidine kinase"/>
    <property type="match status" value="1"/>
</dbReference>
<dbReference type="InterPro" id="IPR004358">
    <property type="entry name" value="Sig_transdc_His_kin-like_C"/>
</dbReference>
<evidence type="ECO:0000256" key="17">
    <source>
        <dbReference type="ARBA" id="ARBA00025207"/>
    </source>
</evidence>
<dbReference type="InterPro" id="IPR003594">
    <property type="entry name" value="HATPase_dom"/>
</dbReference>
<comment type="catalytic activity">
    <reaction evidence="1">
        <text>ATP + protein L-histidine = ADP + protein N-phospho-L-histidine.</text>
        <dbReference type="EC" id="2.7.13.3"/>
    </reaction>
</comment>
<evidence type="ECO:0000256" key="10">
    <source>
        <dbReference type="ARBA" id="ARBA00022692"/>
    </source>
</evidence>
<dbReference type="Pfam" id="PF13188">
    <property type="entry name" value="PAS_8"/>
    <property type="match status" value="1"/>
</dbReference>
<evidence type="ECO:0000256" key="12">
    <source>
        <dbReference type="ARBA" id="ARBA00022777"/>
    </source>
</evidence>
<evidence type="ECO:0000256" key="2">
    <source>
        <dbReference type="ARBA" id="ARBA00004236"/>
    </source>
</evidence>
<keyword evidence="6" id="KW-1003">Cell membrane</keyword>
<dbReference type="GO" id="GO:0006817">
    <property type="term" value="P:phosphate ion transport"/>
    <property type="evidence" value="ECO:0007669"/>
    <property type="project" value="UniProtKB-KW"/>
</dbReference>
<keyword evidence="23" id="KW-1185">Reference proteome</keyword>
<dbReference type="InterPro" id="IPR000014">
    <property type="entry name" value="PAS"/>
</dbReference>
<dbReference type="InterPro" id="IPR050351">
    <property type="entry name" value="BphY/WalK/GraS-like"/>
</dbReference>
<keyword evidence="8" id="KW-0592">Phosphate transport</keyword>
<dbReference type="SUPFAM" id="SSF55785">
    <property type="entry name" value="PYP-like sensor domain (PAS domain)"/>
    <property type="match status" value="1"/>
</dbReference>
<proteinExistence type="predicted"/>
<feature type="domain" description="Histidine kinase" evidence="19">
    <location>
        <begin position="212"/>
        <end position="429"/>
    </location>
</feature>
<keyword evidence="16 18" id="KW-0472">Membrane</keyword>
<sequence length="451" mass="51237">MGKHYSIYGIAKGLLLYVLPFAMLGWYLDAFWQTLCFALLLKLVWHYYFIHRLTHWLWDSRTLLPPPGRGVWTDIFDGIYRTLRRNQSRQRSLSTLIRRFRQASEAMPDAAVVLKEDGTVTWANKLAQLYLGLQWPGDSGLRITNLIRHPHFVKYFKSGEFDHAITMHSPAHHAMDIEVRIMPYADNQLLLIARDVTQLAKLERMRKDFVANVSHELKTPLTVMQGYLEMLDEPEMLPARQVSKAIHEMSAQTTRMQNMVSQLLELSRIESSGPETFTDEVNLAAIIRSCGKDAELLNQQKQHQINFALDDSLTVYGNADKLRAVVSNLLTNAIKYTPEGGQIDISWLRRHRSAEFKVCDNGPGIDPIHQSRLTERFYRIEADRNSATGGTGLGLSIVKHALEAHRSRLNLDSEVGRGSCFSFILPPELVEQTQAANSREPADSGNQIAGN</sequence>
<dbReference type="Pfam" id="PF11808">
    <property type="entry name" value="PhoR"/>
    <property type="match status" value="1"/>
</dbReference>
<dbReference type="SMART" id="SM00387">
    <property type="entry name" value="HATPase_c"/>
    <property type="match status" value="1"/>
</dbReference>
<dbReference type="NCBIfam" id="TIGR02966">
    <property type="entry name" value="phoR_proteo"/>
    <property type="match status" value="1"/>
</dbReference>
<evidence type="ECO:0000256" key="7">
    <source>
        <dbReference type="ARBA" id="ARBA00022553"/>
    </source>
</evidence>
<dbReference type="PANTHER" id="PTHR45453:SF1">
    <property type="entry name" value="PHOSPHATE REGULON SENSOR PROTEIN PHOR"/>
    <property type="match status" value="1"/>
</dbReference>
<dbReference type="Gene3D" id="3.30.450.20">
    <property type="entry name" value="PAS domain"/>
    <property type="match status" value="1"/>
</dbReference>
<dbReference type="OrthoDB" id="9813151at2"/>
<dbReference type="Proteomes" id="UP000249203">
    <property type="component" value="Unassembled WGS sequence"/>
</dbReference>
<dbReference type="InterPro" id="IPR014310">
    <property type="entry name" value="Sig_transdc_His_kinase_PhoR"/>
</dbReference>
<keyword evidence="9 21" id="KW-0808">Transferase</keyword>
<dbReference type="GO" id="GO:0005886">
    <property type="term" value="C:plasma membrane"/>
    <property type="evidence" value="ECO:0007669"/>
    <property type="project" value="UniProtKB-SubCell"/>
</dbReference>
<evidence type="ECO:0000256" key="6">
    <source>
        <dbReference type="ARBA" id="ARBA00022475"/>
    </source>
</evidence>
<dbReference type="Gene3D" id="1.10.287.130">
    <property type="match status" value="1"/>
</dbReference>
<evidence type="ECO:0000313" key="20">
    <source>
        <dbReference type="EMBL" id="RAJ95395.1"/>
    </source>
</evidence>
<evidence type="ECO:0000313" key="21">
    <source>
        <dbReference type="EMBL" id="RUO22716.1"/>
    </source>
</evidence>